<reference evidence="1 2" key="1">
    <citation type="submission" date="2024-07" db="EMBL/GenBank/DDBJ databases">
        <title>Section-level genome sequencing and comparative genomics of Aspergillus sections Usti and Cavernicolus.</title>
        <authorList>
            <consortium name="Lawrence Berkeley National Laboratory"/>
            <person name="Nybo J.L."/>
            <person name="Vesth T.C."/>
            <person name="Theobald S."/>
            <person name="Frisvad J.C."/>
            <person name="Larsen T.O."/>
            <person name="Kjaerboelling I."/>
            <person name="Rothschild-Mancinelli K."/>
            <person name="Lyhne E.K."/>
            <person name="Kogle M.E."/>
            <person name="Barry K."/>
            <person name="Clum A."/>
            <person name="Na H."/>
            <person name="Ledsgaard L."/>
            <person name="Lin J."/>
            <person name="Lipzen A."/>
            <person name="Kuo A."/>
            <person name="Riley R."/>
            <person name="Mondo S."/>
            <person name="LaButti K."/>
            <person name="Haridas S."/>
            <person name="Pangalinan J."/>
            <person name="Salamov A.A."/>
            <person name="Simmons B.A."/>
            <person name="Magnuson J.K."/>
            <person name="Chen J."/>
            <person name="Drula E."/>
            <person name="Henrissat B."/>
            <person name="Wiebenga A."/>
            <person name="Lubbers R.J."/>
            <person name="Gomes A.C."/>
            <person name="Macurrencykelacurrency M.R."/>
            <person name="Stajich J."/>
            <person name="Grigoriev I.V."/>
            <person name="Mortensen U.H."/>
            <person name="De vries R.P."/>
            <person name="Baker S.E."/>
            <person name="Andersen M.R."/>
        </authorList>
    </citation>
    <scope>NUCLEOTIDE SEQUENCE [LARGE SCALE GENOMIC DNA]</scope>
    <source>
        <strain evidence="1 2">CBS 756.74</strain>
    </source>
</reference>
<dbReference type="EMBL" id="JBFXLR010000033">
    <property type="protein sequence ID" value="KAL2846264.1"/>
    <property type="molecule type" value="Genomic_DNA"/>
</dbReference>
<keyword evidence="2" id="KW-1185">Reference proteome</keyword>
<comment type="caution">
    <text evidence="1">The sequence shown here is derived from an EMBL/GenBank/DDBJ whole genome shotgun (WGS) entry which is preliminary data.</text>
</comment>
<accession>A0ABR4K1Q3</accession>
<evidence type="ECO:0000313" key="1">
    <source>
        <dbReference type="EMBL" id="KAL2846264.1"/>
    </source>
</evidence>
<dbReference type="Proteomes" id="UP001610444">
    <property type="component" value="Unassembled WGS sequence"/>
</dbReference>
<name>A0ABR4K1Q3_9EURO</name>
<evidence type="ECO:0000313" key="2">
    <source>
        <dbReference type="Proteomes" id="UP001610444"/>
    </source>
</evidence>
<dbReference type="GeneID" id="98151376"/>
<gene>
    <name evidence="1" type="ORF">BJX68DRAFT_126615</name>
</gene>
<organism evidence="1 2">
    <name type="scientific">Aspergillus pseudodeflectus</name>
    <dbReference type="NCBI Taxonomy" id="176178"/>
    <lineage>
        <taxon>Eukaryota</taxon>
        <taxon>Fungi</taxon>
        <taxon>Dikarya</taxon>
        <taxon>Ascomycota</taxon>
        <taxon>Pezizomycotina</taxon>
        <taxon>Eurotiomycetes</taxon>
        <taxon>Eurotiomycetidae</taxon>
        <taxon>Eurotiales</taxon>
        <taxon>Aspergillaceae</taxon>
        <taxon>Aspergillus</taxon>
        <taxon>Aspergillus subgen. Nidulantes</taxon>
    </lineage>
</organism>
<dbReference type="RefSeq" id="XP_070897079.1">
    <property type="nucleotide sequence ID" value="XM_071036212.1"/>
</dbReference>
<protein>
    <submittedName>
        <fullName evidence="1">Uncharacterized protein</fullName>
    </submittedName>
</protein>
<sequence>MAHFAHAHTSFVTCPREHRRRFGIELWCWPFLVVAGVVHQPYPENYRPVTHHSHTTKCLPTHRRANSGSGGDKVEIASWIWCSHRPLGLHVIEDVCGLIDDHRQVASLFPAPPGQPHTRQWASPLAR</sequence>
<proteinExistence type="predicted"/>